<dbReference type="GO" id="GO:0005886">
    <property type="term" value="C:plasma membrane"/>
    <property type="evidence" value="ECO:0007669"/>
    <property type="project" value="UniProtKB-SubCell"/>
</dbReference>
<keyword evidence="7" id="KW-1003">Cell membrane</keyword>
<dbReference type="PANTHER" id="PTHR10687:SF76">
    <property type="entry name" value="SECRETORY CARRIER-ASSOCIATED MEMBRANE PROTEIN 1"/>
    <property type="match status" value="1"/>
</dbReference>
<comment type="caution">
    <text evidence="7">Lacks conserved residue(s) required for the propagation of feature annotation.</text>
</comment>
<dbReference type="GO" id="GO:0055038">
    <property type="term" value="C:recycling endosome membrane"/>
    <property type="evidence" value="ECO:0007669"/>
    <property type="project" value="TreeGrafter"/>
</dbReference>
<evidence type="ECO:0000313" key="8">
    <source>
        <dbReference type="EMBL" id="OAY63216.1"/>
    </source>
</evidence>
<dbReference type="GO" id="GO:0015031">
    <property type="term" value="P:protein transport"/>
    <property type="evidence" value="ECO:0007669"/>
    <property type="project" value="InterPro"/>
</dbReference>
<evidence type="ECO:0000256" key="7">
    <source>
        <dbReference type="RuleBase" id="RU363122"/>
    </source>
</evidence>
<dbReference type="STRING" id="4615.A0A199UES1"/>
<name>A0A199UES1_ANACO</name>
<reference evidence="8 9" key="1">
    <citation type="journal article" date="2016" name="DNA Res.">
        <title>The draft genome of MD-2 pineapple using hybrid error correction of long reads.</title>
        <authorList>
            <person name="Redwan R.M."/>
            <person name="Saidin A."/>
            <person name="Kumar S.V."/>
        </authorList>
    </citation>
    <scope>NUCLEOTIDE SEQUENCE [LARGE SCALE GENOMIC DNA]</scope>
    <source>
        <strain evidence="9">cv. MD2</strain>
        <tissue evidence="8">Leaf</tissue>
    </source>
</reference>
<comment type="similarity">
    <text evidence="2 7">Belongs to the SCAMP family.</text>
</comment>
<dbReference type="GO" id="GO:0032588">
    <property type="term" value="C:trans-Golgi network membrane"/>
    <property type="evidence" value="ECO:0007669"/>
    <property type="project" value="TreeGrafter"/>
</dbReference>
<dbReference type="Pfam" id="PF04144">
    <property type="entry name" value="SCAMP"/>
    <property type="match status" value="1"/>
</dbReference>
<evidence type="ECO:0000256" key="3">
    <source>
        <dbReference type="ARBA" id="ARBA00022692"/>
    </source>
</evidence>
<keyword evidence="3 7" id="KW-0812">Transmembrane</keyword>
<feature type="non-terminal residue" evidence="8">
    <location>
        <position position="100"/>
    </location>
</feature>
<organism evidence="8 9">
    <name type="scientific">Ananas comosus</name>
    <name type="common">Pineapple</name>
    <name type="synonym">Ananas ananas</name>
    <dbReference type="NCBI Taxonomy" id="4615"/>
    <lineage>
        <taxon>Eukaryota</taxon>
        <taxon>Viridiplantae</taxon>
        <taxon>Streptophyta</taxon>
        <taxon>Embryophyta</taxon>
        <taxon>Tracheophyta</taxon>
        <taxon>Spermatophyta</taxon>
        <taxon>Magnoliopsida</taxon>
        <taxon>Liliopsida</taxon>
        <taxon>Poales</taxon>
        <taxon>Bromeliaceae</taxon>
        <taxon>Bromelioideae</taxon>
        <taxon>Ananas</taxon>
    </lineage>
</organism>
<proteinExistence type="inferred from homology"/>
<sequence>MVHCLTFAAGIVIEEKNWPPFFPIIHHDIANEIPIHVQRMQYFAFASLLGLVLCLFWNIIAVTAAWIKGEGVKIWFLAIIYFISGVPAVAPPVIFKGKSL</sequence>
<evidence type="ECO:0000256" key="1">
    <source>
        <dbReference type="ARBA" id="ARBA00004003"/>
    </source>
</evidence>
<keyword evidence="7" id="KW-0813">Transport</keyword>
<dbReference type="Proteomes" id="UP000092600">
    <property type="component" value="Unassembled WGS sequence"/>
</dbReference>
<feature type="transmembrane region" description="Helical" evidence="7">
    <location>
        <begin position="42"/>
        <end position="67"/>
    </location>
</feature>
<evidence type="ECO:0000256" key="4">
    <source>
        <dbReference type="ARBA" id="ARBA00022989"/>
    </source>
</evidence>
<dbReference type="EMBL" id="LSRQ01008367">
    <property type="protein sequence ID" value="OAY63216.1"/>
    <property type="molecule type" value="Genomic_DNA"/>
</dbReference>
<dbReference type="InterPro" id="IPR007273">
    <property type="entry name" value="SCAMP"/>
</dbReference>
<protein>
    <recommendedName>
        <fullName evidence="7">Secretory carrier-associated membrane protein</fullName>
        <shortName evidence="7">Secretory carrier membrane protein</shortName>
    </recommendedName>
</protein>
<dbReference type="GO" id="GO:0030658">
    <property type="term" value="C:transport vesicle membrane"/>
    <property type="evidence" value="ECO:0007669"/>
    <property type="project" value="UniProtKB-SubCell"/>
</dbReference>
<keyword evidence="5 7" id="KW-0472">Membrane</keyword>
<comment type="subcellular location">
    <subcellularLocation>
        <location evidence="7">Cell membrane</location>
        <topology evidence="7">Multi-pass membrane protein</topology>
    </subcellularLocation>
    <subcellularLocation>
        <location evidence="7">Cytoplasmic vesicle</location>
        <location evidence="7">Secretory vesicle membrane</location>
        <topology evidence="7">Multi-pass membrane protein</topology>
    </subcellularLocation>
</comment>
<dbReference type="PANTHER" id="PTHR10687">
    <property type="entry name" value="SECRETORY CARRIER-ASSOCIATED MEMBRANE PROTEIN SCAMP"/>
    <property type="match status" value="1"/>
</dbReference>
<gene>
    <name evidence="8" type="ORF">ACMD2_23343</name>
</gene>
<accession>A0A199UES1</accession>
<evidence type="ECO:0000256" key="5">
    <source>
        <dbReference type="ARBA" id="ARBA00023136"/>
    </source>
</evidence>
<feature type="transmembrane region" description="Helical" evidence="7">
    <location>
        <begin position="73"/>
        <end position="95"/>
    </location>
</feature>
<evidence type="ECO:0000256" key="6">
    <source>
        <dbReference type="ARBA" id="ARBA00023329"/>
    </source>
</evidence>
<dbReference type="AlphaFoldDB" id="A0A199UES1"/>
<keyword evidence="4 7" id="KW-1133">Transmembrane helix</keyword>
<evidence type="ECO:0000313" key="9">
    <source>
        <dbReference type="Proteomes" id="UP000092600"/>
    </source>
</evidence>
<evidence type="ECO:0000256" key="2">
    <source>
        <dbReference type="ARBA" id="ARBA00010482"/>
    </source>
</evidence>
<comment type="function">
    <text evidence="1 7">Probably involved in membrane trafficking.</text>
</comment>
<keyword evidence="6 7" id="KW-0968">Cytoplasmic vesicle</keyword>
<comment type="caution">
    <text evidence="8">The sequence shown here is derived from an EMBL/GenBank/DDBJ whole genome shotgun (WGS) entry which is preliminary data.</text>
</comment>